<accession>A0A438NI66</accession>
<keyword evidence="3" id="KW-0175">Coiled coil</keyword>
<comment type="similarity">
    <text evidence="1">Belongs to the prefoldin subunit beta family.</text>
</comment>
<dbReference type="EMBL" id="NAJM01000002">
    <property type="protein sequence ID" value="RVX75423.1"/>
    <property type="molecule type" value="Genomic_DNA"/>
</dbReference>
<evidence type="ECO:0000256" key="1">
    <source>
        <dbReference type="ARBA" id="ARBA00008045"/>
    </source>
</evidence>
<dbReference type="InterPro" id="IPR002777">
    <property type="entry name" value="PFD_beta-like"/>
</dbReference>
<dbReference type="GO" id="GO:0051131">
    <property type="term" value="P:chaperone-mediated protein complex assembly"/>
    <property type="evidence" value="ECO:0007669"/>
    <property type="project" value="TreeGrafter"/>
</dbReference>
<evidence type="ECO:0008006" key="6">
    <source>
        <dbReference type="Google" id="ProtNLM"/>
    </source>
</evidence>
<dbReference type="GO" id="GO:0051087">
    <property type="term" value="F:protein-folding chaperone binding"/>
    <property type="evidence" value="ECO:0007669"/>
    <property type="project" value="TreeGrafter"/>
</dbReference>
<dbReference type="InterPro" id="IPR009053">
    <property type="entry name" value="Prefoldin"/>
</dbReference>
<organism evidence="4 5">
    <name type="scientific">Exophiala mesophila</name>
    <name type="common">Black yeast-like fungus</name>
    <dbReference type="NCBI Taxonomy" id="212818"/>
    <lineage>
        <taxon>Eukaryota</taxon>
        <taxon>Fungi</taxon>
        <taxon>Dikarya</taxon>
        <taxon>Ascomycota</taxon>
        <taxon>Pezizomycotina</taxon>
        <taxon>Eurotiomycetes</taxon>
        <taxon>Chaetothyriomycetidae</taxon>
        <taxon>Chaetothyriales</taxon>
        <taxon>Herpotrichiellaceae</taxon>
        <taxon>Exophiala</taxon>
    </lineage>
</organism>
<dbReference type="FunFam" id="1.10.287.370:FF:000003">
    <property type="entry name" value="Prefoldin subunit 6"/>
    <property type="match status" value="1"/>
</dbReference>
<dbReference type="Gene3D" id="1.10.287.370">
    <property type="match status" value="1"/>
</dbReference>
<feature type="coiled-coil region" evidence="3">
    <location>
        <begin position="8"/>
        <end position="45"/>
    </location>
</feature>
<dbReference type="GO" id="GO:0005737">
    <property type="term" value="C:cytoplasm"/>
    <property type="evidence" value="ECO:0007669"/>
    <property type="project" value="TreeGrafter"/>
</dbReference>
<dbReference type="PANTHER" id="PTHR21431:SF0">
    <property type="entry name" value="PREFOLDIN SUBUNIT 6"/>
    <property type="match status" value="1"/>
</dbReference>
<proteinExistence type="inferred from homology"/>
<name>A0A438NI66_EXOME</name>
<sequence length="123" mass="13920">MEQDRSQLQSSSEALQKFQDDLQSAIEARQRLEAQQQENLAVQKEFASLADDATIYKLIGPVLLKQERGEASTAVDGRLDFITKEIGRTEARIKSIQEDSEKTRMEVMQLQQKIQLAAQQQGP</sequence>
<dbReference type="GO" id="GO:0006457">
    <property type="term" value="P:protein folding"/>
    <property type="evidence" value="ECO:0007669"/>
    <property type="project" value="InterPro"/>
</dbReference>
<evidence type="ECO:0000313" key="4">
    <source>
        <dbReference type="EMBL" id="RVX75423.1"/>
    </source>
</evidence>
<reference evidence="4 5" key="1">
    <citation type="submission" date="2017-03" db="EMBL/GenBank/DDBJ databases">
        <title>Genomes of endolithic fungi from Antarctica.</title>
        <authorList>
            <person name="Coleine C."/>
            <person name="Masonjones S."/>
            <person name="Stajich J.E."/>
        </authorList>
    </citation>
    <scope>NUCLEOTIDE SEQUENCE [LARGE SCALE GENOMIC DNA]</scope>
    <source>
        <strain evidence="4 5">CCFEE 6314</strain>
    </source>
</reference>
<protein>
    <recommendedName>
        <fullName evidence="6">Prefoldin subunit 6</fullName>
    </recommendedName>
</protein>
<dbReference type="Pfam" id="PF01920">
    <property type="entry name" value="Prefoldin_2"/>
    <property type="match status" value="1"/>
</dbReference>
<dbReference type="PANTHER" id="PTHR21431">
    <property type="entry name" value="PREFOLDIN SUBUNIT 6"/>
    <property type="match status" value="1"/>
</dbReference>
<keyword evidence="2" id="KW-0143">Chaperone</keyword>
<dbReference type="Proteomes" id="UP000288859">
    <property type="component" value="Unassembled WGS sequence"/>
</dbReference>
<dbReference type="OrthoDB" id="248120at2759"/>
<evidence type="ECO:0000313" key="5">
    <source>
        <dbReference type="Proteomes" id="UP000288859"/>
    </source>
</evidence>
<comment type="caution">
    <text evidence="4">The sequence shown here is derived from an EMBL/GenBank/DDBJ whole genome shotgun (WGS) entry which is preliminary data.</text>
</comment>
<dbReference type="SUPFAM" id="SSF46579">
    <property type="entry name" value="Prefoldin"/>
    <property type="match status" value="1"/>
</dbReference>
<evidence type="ECO:0000256" key="2">
    <source>
        <dbReference type="ARBA" id="ARBA00023186"/>
    </source>
</evidence>
<dbReference type="GO" id="GO:0051082">
    <property type="term" value="F:unfolded protein binding"/>
    <property type="evidence" value="ECO:0007669"/>
    <property type="project" value="InterPro"/>
</dbReference>
<dbReference type="GO" id="GO:0016272">
    <property type="term" value="C:prefoldin complex"/>
    <property type="evidence" value="ECO:0007669"/>
    <property type="project" value="InterPro"/>
</dbReference>
<evidence type="ECO:0000256" key="3">
    <source>
        <dbReference type="SAM" id="Coils"/>
    </source>
</evidence>
<dbReference type="CDD" id="cd23161">
    <property type="entry name" value="Prefoldin_6"/>
    <property type="match status" value="1"/>
</dbReference>
<feature type="coiled-coil region" evidence="3">
    <location>
        <begin position="79"/>
        <end position="120"/>
    </location>
</feature>
<dbReference type="AlphaFoldDB" id="A0A438NI66"/>
<gene>
    <name evidence="4" type="ORF">B0A52_00776</name>
</gene>